<evidence type="ECO:0000256" key="2">
    <source>
        <dbReference type="ARBA" id="ARBA00022833"/>
    </source>
</evidence>
<evidence type="ECO:0000256" key="3">
    <source>
        <dbReference type="ARBA" id="ARBA00023002"/>
    </source>
</evidence>
<dbReference type="PROSITE" id="PS00059">
    <property type="entry name" value="ADH_ZINC"/>
    <property type="match status" value="1"/>
</dbReference>
<comment type="cofactor">
    <cofactor evidence="4">
        <name>Zn(2+)</name>
        <dbReference type="ChEBI" id="CHEBI:29105"/>
    </cofactor>
</comment>
<accession>A0A8J6IY84</accession>
<dbReference type="GO" id="GO:0008270">
    <property type="term" value="F:zinc ion binding"/>
    <property type="evidence" value="ECO:0007669"/>
    <property type="project" value="InterPro"/>
</dbReference>
<name>A0A8J6IY84_9FIRM</name>
<dbReference type="InterPro" id="IPR002328">
    <property type="entry name" value="ADH_Zn_CS"/>
</dbReference>
<dbReference type="Pfam" id="PF08240">
    <property type="entry name" value="ADH_N"/>
    <property type="match status" value="1"/>
</dbReference>
<dbReference type="InterPro" id="IPR013154">
    <property type="entry name" value="ADH-like_N"/>
</dbReference>
<dbReference type="EMBL" id="JACOPN010000001">
    <property type="protein sequence ID" value="MBC5715903.1"/>
    <property type="molecule type" value="Genomic_DNA"/>
</dbReference>
<feature type="domain" description="Alcohol dehydrogenase-like C-terminal" evidence="5">
    <location>
        <begin position="195"/>
        <end position="314"/>
    </location>
</feature>
<dbReference type="Gene3D" id="3.90.180.10">
    <property type="entry name" value="Medium-chain alcohol dehydrogenases, catalytic domain"/>
    <property type="match status" value="1"/>
</dbReference>
<dbReference type="AlphaFoldDB" id="A0A8J6IY84"/>
<comment type="similarity">
    <text evidence="4">Belongs to the zinc-containing alcohol dehydrogenase family.</text>
</comment>
<dbReference type="Gene3D" id="3.40.50.720">
    <property type="entry name" value="NAD(P)-binding Rossmann-like Domain"/>
    <property type="match status" value="1"/>
</dbReference>
<dbReference type="PANTHER" id="PTHR43401:SF2">
    <property type="entry name" value="L-THREONINE 3-DEHYDROGENASE"/>
    <property type="match status" value="1"/>
</dbReference>
<organism evidence="7 8">
    <name type="scientific">Flintibacter faecis</name>
    <dbReference type="NCBI Taxonomy" id="2763047"/>
    <lineage>
        <taxon>Bacteria</taxon>
        <taxon>Bacillati</taxon>
        <taxon>Bacillota</taxon>
        <taxon>Clostridia</taxon>
        <taxon>Eubacteriales</taxon>
        <taxon>Flintibacter</taxon>
    </lineage>
</organism>
<dbReference type="SUPFAM" id="SSF50129">
    <property type="entry name" value="GroES-like"/>
    <property type="match status" value="1"/>
</dbReference>
<evidence type="ECO:0000259" key="5">
    <source>
        <dbReference type="Pfam" id="PF00107"/>
    </source>
</evidence>
<dbReference type="SUPFAM" id="SSF51735">
    <property type="entry name" value="NAD(P)-binding Rossmann-fold domains"/>
    <property type="match status" value="1"/>
</dbReference>
<evidence type="ECO:0000256" key="1">
    <source>
        <dbReference type="ARBA" id="ARBA00022723"/>
    </source>
</evidence>
<dbReference type="RefSeq" id="WP_186877425.1">
    <property type="nucleotide sequence ID" value="NZ_JACOPN010000001.1"/>
</dbReference>
<dbReference type="InterPro" id="IPR011032">
    <property type="entry name" value="GroES-like_sf"/>
</dbReference>
<keyword evidence="1 4" id="KW-0479">Metal-binding</keyword>
<proteinExistence type="inferred from homology"/>
<feature type="domain" description="Alcohol dehydrogenase-like N-terminal" evidence="6">
    <location>
        <begin position="34"/>
        <end position="152"/>
    </location>
</feature>
<dbReference type="InterPro" id="IPR050129">
    <property type="entry name" value="Zn_alcohol_dh"/>
</dbReference>
<evidence type="ECO:0000313" key="8">
    <source>
        <dbReference type="Proteomes" id="UP000602260"/>
    </source>
</evidence>
<keyword evidence="2 4" id="KW-0862">Zinc</keyword>
<dbReference type="InterPro" id="IPR036291">
    <property type="entry name" value="NAD(P)-bd_dom_sf"/>
</dbReference>
<dbReference type="Proteomes" id="UP000602260">
    <property type="component" value="Unassembled WGS sequence"/>
</dbReference>
<dbReference type="Pfam" id="PF00107">
    <property type="entry name" value="ADH_zinc_N"/>
    <property type="match status" value="1"/>
</dbReference>
<dbReference type="InterPro" id="IPR013149">
    <property type="entry name" value="ADH-like_C"/>
</dbReference>
<keyword evidence="3" id="KW-0560">Oxidoreductase</keyword>
<protein>
    <submittedName>
        <fullName evidence="7">Alcohol dehydrogenase catalytic domain-containing protein</fullName>
    </submittedName>
</protein>
<comment type="caution">
    <text evidence="7">The sequence shown here is derived from an EMBL/GenBank/DDBJ whole genome shotgun (WGS) entry which is preliminary data.</text>
</comment>
<sequence length="362" mass="40343">MAVRGSIPKTMKALVAYSKDDYRLELEYPTPECGPDDIIIKTEACGVCAGDLKCKHGAAMFWGDDVQPSWVKPPFIPGHEFFGRIVQMGENVTGYELGDRITADQIVPCGKCRFCKDGHYWMCQPHDMLGYQYYNNGGMAEYVRYPKTCVISRVPDEMSLEQAALIEPYGCSKHAVDRANISNEDVVVISGAGTLGLGMITYARMKNPKLLIVLDMQQNRLDKAKEFGADLVFNPGECDIDKEIKALTDGYGCDIYIEATGNPASVIQGLTIIRKLGTFVEFSVFGKETTADWSIIGDRKELNILGSHLSPYAYPFVIENMLKGNLKTDGVVSHIFKIEEWEKAFDYATGKYGDFKVAFQFD</sequence>
<dbReference type="PANTHER" id="PTHR43401">
    <property type="entry name" value="L-THREONINE 3-DEHYDROGENASE"/>
    <property type="match status" value="1"/>
</dbReference>
<evidence type="ECO:0000256" key="4">
    <source>
        <dbReference type="RuleBase" id="RU361277"/>
    </source>
</evidence>
<keyword evidence="8" id="KW-1185">Reference proteome</keyword>
<gene>
    <name evidence="7" type="ORF">H8S55_00940</name>
</gene>
<evidence type="ECO:0000313" key="7">
    <source>
        <dbReference type="EMBL" id="MBC5715903.1"/>
    </source>
</evidence>
<reference evidence="7" key="1">
    <citation type="submission" date="2020-08" db="EMBL/GenBank/DDBJ databases">
        <title>Genome public.</title>
        <authorList>
            <person name="Liu C."/>
            <person name="Sun Q."/>
        </authorList>
    </citation>
    <scope>NUCLEOTIDE SEQUENCE</scope>
    <source>
        <strain evidence="7">BX5</strain>
    </source>
</reference>
<dbReference type="GO" id="GO:0016491">
    <property type="term" value="F:oxidoreductase activity"/>
    <property type="evidence" value="ECO:0007669"/>
    <property type="project" value="UniProtKB-KW"/>
</dbReference>
<evidence type="ECO:0000259" key="6">
    <source>
        <dbReference type="Pfam" id="PF08240"/>
    </source>
</evidence>